<dbReference type="InterPro" id="IPR002347">
    <property type="entry name" value="SDR_fam"/>
</dbReference>
<gene>
    <name evidence="2" type="ORF">ZT3D7_G1052</name>
</gene>
<organism evidence="2 3">
    <name type="scientific">Zymoseptoria tritici (strain ST99CH_3D7)</name>
    <dbReference type="NCBI Taxonomy" id="1276538"/>
    <lineage>
        <taxon>Eukaryota</taxon>
        <taxon>Fungi</taxon>
        <taxon>Dikarya</taxon>
        <taxon>Ascomycota</taxon>
        <taxon>Pezizomycotina</taxon>
        <taxon>Dothideomycetes</taxon>
        <taxon>Dothideomycetidae</taxon>
        <taxon>Mycosphaerellales</taxon>
        <taxon>Mycosphaerellaceae</taxon>
        <taxon>Zymoseptoria</taxon>
    </lineage>
</organism>
<dbReference type="STRING" id="1276538.A0A1X7RFX6"/>
<dbReference type="AlphaFoldDB" id="A0A1X7RFX6"/>
<dbReference type="Pfam" id="PF00106">
    <property type="entry name" value="adh_short"/>
    <property type="match status" value="1"/>
</dbReference>
<dbReference type="PANTHER" id="PTHR43157:SF31">
    <property type="entry name" value="PHOSPHATIDYLINOSITOL-GLYCAN BIOSYNTHESIS CLASS F PROTEIN"/>
    <property type="match status" value="1"/>
</dbReference>
<dbReference type="SUPFAM" id="SSF51735">
    <property type="entry name" value="NAD(P)-binding Rossmann-fold domains"/>
    <property type="match status" value="1"/>
</dbReference>
<dbReference type="PANTHER" id="PTHR43157">
    <property type="entry name" value="PHOSPHATIDYLINOSITOL-GLYCAN BIOSYNTHESIS CLASS F PROTEIN-RELATED"/>
    <property type="match status" value="1"/>
</dbReference>
<accession>A0A1X7RFX6</accession>
<dbReference type="Proteomes" id="UP000215127">
    <property type="component" value="Chromosome 1"/>
</dbReference>
<keyword evidence="3" id="KW-1185">Reference proteome</keyword>
<dbReference type="GO" id="GO:0016491">
    <property type="term" value="F:oxidoreductase activity"/>
    <property type="evidence" value="ECO:0007669"/>
    <property type="project" value="UniProtKB-KW"/>
</dbReference>
<evidence type="ECO:0000256" key="1">
    <source>
        <dbReference type="ARBA" id="ARBA00023002"/>
    </source>
</evidence>
<dbReference type="PRINTS" id="PR00081">
    <property type="entry name" value="GDHRDH"/>
</dbReference>
<dbReference type="EMBL" id="LT853692">
    <property type="protein sequence ID" value="SMQ45907.1"/>
    <property type="molecule type" value="Genomic_DNA"/>
</dbReference>
<evidence type="ECO:0000313" key="2">
    <source>
        <dbReference type="EMBL" id="SMQ45907.1"/>
    </source>
</evidence>
<reference evidence="2 3" key="1">
    <citation type="submission" date="2016-06" db="EMBL/GenBank/DDBJ databases">
        <authorList>
            <person name="Kjaerup R.B."/>
            <person name="Dalgaard T.S."/>
            <person name="Juul-Madsen H.R."/>
        </authorList>
    </citation>
    <scope>NUCLEOTIDE SEQUENCE [LARGE SCALE GENOMIC DNA]</scope>
</reference>
<dbReference type="InterPro" id="IPR036291">
    <property type="entry name" value="NAD(P)-bd_dom_sf"/>
</dbReference>
<dbReference type="Gene3D" id="3.40.50.720">
    <property type="entry name" value="NAD(P)-binding Rossmann-like Domain"/>
    <property type="match status" value="1"/>
</dbReference>
<evidence type="ECO:0000313" key="3">
    <source>
        <dbReference type="Proteomes" id="UP000215127"/>
    </source>
</evidence>
<keyword evidence="1" id="KW-0560">Oxidoreductase</keyword>
<name>A0A1X7RFX6_ZYMT9</name>
<protein>
    <recommendedName>
        <fullName evidence="4">Ketoreductase (KR) domain-containing protein</fullName>
    </recommendedName>
</protein>
<sequence length="336" mass="36830">MSQILSFLPKFIYGQLFITPPAPTKDCTGKTVIVTGSNTGLGLEAARHFVQLNAAKVILACRNLEKGEAAKKDIESTTGRKGVVEVWQLDLTSYESVKAFAKKSQSLERLDILLENAGIAPPNFKLEEGSESTITVNVISTFLLALLMVPKLQETAKKHNTVPNLCIVSSEAHFFTAFPERNSSSIFDKLNDRSSARMTDRYNLSKLLEVFACREIAQDHPVSQFGVTITSVNPGLCHSELIRPDAPAVVRAFMTVMKAVLARTTEVGARTLVDASLRGQEDHGAFLSDCKVTEVAKLVTDEPETQTRVWRELAAKLEQIEPGVTKNLERGVSAKL</sequence>
<evidence type="ECO:0008006" key="4">
    <source>
        <dbReference type="Google" id="ProtNLM"/>
    </source>
</evidence>
<proteinExistence type="predicted"/>